<dbReference type="InterPro" id="IPR002110">
    <property type="entry name" value="Ankyrin_rpt"/>
</dbReference>
<evidence type="ECO:0000256" key="4">
    <source>
        <dbReference type="SAM" id="MobiDB-lite"/>
    </source>
</evidence>
<proteinExistence type="predicted"/>
<sequence length="589" mass="66120">MFKIPNALNVLNAAKFLCVWPKSRSDQLQLAKVVLFDQIPRNVFRGTSDAFRYDEKACAASEVLIDSDFSRRCSAAELLCIVQPFVHAEGPGDSRVQHAIHILQKNMRRFPEDASNMLFQAILSHDAHGRVLRTFGRYPHRNTLLGRRSSPEELQPERAGDGSLHSKSFAHTDKGMYFMGMTLMNYKSAPSNQPWIELRHPQKLRWSQGCGVLRLKVFLPDIRGPQDLEASGCAQHSGEQPTGIIVPFLSENSKPTNPTTTVTDVNAATVHKSFGGAQDLENSSQVDIMWRRTAALLRHLAPQSTSAGGGLVKAAQAGDIAKCQEAVANGADVNARDELGYTALHWAAKHGLLELCKLLREKGAELDVRSQWDETPLIMAAKAQKSLPTCDFLVSEGADMQAKTNDRTGARRRRRTRFPRGASSDAEPGKAVTVTVTSMRIGTTNNSDPIVEGIFDRKVDPHGENYSWFLVPDEDTLEMTLDKDKSEVYQTFSYGTLLWPRLFNDDIPLGEGLFEADLTDLPPQLLEKFHTDQARSDEQSQRERQRRQMMTEEEVAEETARMWNDEFARHGIPHRVDSMEDRRMDSYQK</sequence>
<dbReference type="InterPro" id="IPR010323">
    <property type="entry name" value="DUF924"/>
</dbReference>
<keyword evidence="2 3" id="KW-0040">ANK repeat</keyword>
<dbReference type="EMBL" id="CAXAMM010038895">
    <property type="protein sequence ID" value="CAK9081833.1"/>
    <property type="molecule type" value="Genomic_DNA"/>
</dbReference>
<feature type="region of interest" description="Disordered" evidence="4">
    <location>
        <begin position="531"/>
        <end position="558"/>
    </location>
</feature>
<dbReference type="Gene3D" id="1.25.40.20">
    <property type="entry name" value="Ankyrin repeat-containing domain"/>
    <property type="match status" value="1"/>
</dbReference>
<dbReference type="SMART" id="SM00248">
    <property type="entry name" value="ANK"/>
    <property type="match status" value="2"/>
</dbReference>
<dbReference type="Pfam" id="PF06041">
    <property type="entry name" value="DUF924"/>
    <property type="match status" value="1"/>
</dbReference>
<dbReference type="PRINTS" id="PR01415">
    <property type="entry name" value="ANKYRIN"/>
</dbReference>
<organism evidence="5 6">
    <name type="scientific">Durusdinium trenchii</name>
    <dbReference type="NCBI Taxonomy" id="1381693"/>
    <lineage>
        <taxon>Eukaryota</taxon>
        <taxon>Sar</taxon>
        <taxon>Alveolata</taxon>
        <taxon>Dinophyceae</taxon>
        <taxon>Suessiales</taxon>
        <taxon>Symbiodiniaceae</taxon>
        <taxon>Durusdinium</taxon>
    </lineage>
</organism>
<dbReference type="Gene3D" id="1.25.40.10">
    <property type="entry name" value="Tetratricopeptide repeat domain"/>
    <property type="match status" value="1"/>
</dbReference>
<dbReference type="Pfam" id="PF12796">
    <property type="entry name" value="Ank_2"/>
    <property type="match status" value="1"/>
</dbReference>
<dbReference type="PROSITE" id="PS50088">
    <property type="entry name" value="ANK_REPEAT"/>
    <property type="match status" value="1"/>
</dbReference>
<dbReference type="SUPFAM" id="SSF48452">
    <property type="entry name" value="TPR-like"/>
    <property type="match status" value="1"/>
</dbReference>
<dbReference type="Proteomes" id="UP001642464">
    <property type="component" value="Unassembled WGS sequence"/>
</dbReference>
<keyword evidence="6" id="KW-1185">Reference proteome</keyword>
<name>A0ABP0Q2Q3_9DINO</name>
<feature type="compositionally biased region" description="Basic and acidic residues" evidence="4">
    <location>
        <begin position="531"/>
        <end position="543"/>
    </location>
</feature>
<feature type="region of interest" description="Disordered" evidence="4">
    <location>
        <begin position="401"/>
        <end position="430"/>
    </location>
</feature>
<reference evidence="5 6" key="1">
    <citation type="submission" date="2024-02" db="EMBL/GenBank/DDBJ databases">
        <authorList>
            <person name="Chen Y."/>
            <person name="Shah S."/>
            <person name="Dougan E. K."/>
            <person name="Thang M."/>
            <person name="Chan C."/>
        </authorList>
    </citation>
    <scope>NUCLEOTIDE SEQUENCE [LARGE SCALE GENOMIC DNA]</scope>
</reference>
<evidence type="ECO:0000256" key="3">
    <source>
        <dbReference type="PROSITE-ProRule" id="PRU00023"/>
    </source>
</evidence>
<feature type="repeat" description="ANK" evidence="3">
    <location>
        <begin position="339"/>
        <end position="371"/>
    </location>
</feature>
<dbReference type="SUPFAM" id="SSF48403">
    <property type="entry name" value="Ankyrin repeat"/>
    <property type="match status" value="1"/>
</dbReference>
<evidence type="ECO:0000313" key="5">
    <source>
        <dbReference type="EMBL" id="CAK9081833.1"/>
    </source>
</evidence>
<keyword evidence="1" id="KW-0677">Repeat</keyword>
<dbReference type="Gene3D" id="1.20.58.320">
    <property type="entry name" value="TPR-like"/>
    <property type="match status" value="1"/>
</dbReference>
<gene>
    <name evidence="5" type="ORF">SCF082_LOCUS38917</name>
</gene>
<feature type="region of interest" description="Disordered" evidence="4">
    <location>
        <begin position="143"/>
        <end position="166"/>
    </location>
</feature>
<evidence type="ECO:0000256" key="2">
    <source>
        <dbReference type="ARBA" id="ARBA00023043"/>
    </source>
</evidence>
<evidence type="ECO:0000256" key="1">
    <source>
        <dbReference type="ARBA" id="ARBA00022737"/>
    </source>
</evidence>
<feature type="compositionally biased region" description="Basic and acidic residues" evidence="4">
    <location>
        <begin position="149"/>
        <end position="160"/>
    </location>
</feature>
<dbReference type="PANTHER" id="PTHR24171">
    <property type="entry name" value="ANKYRIN REPEAT DOMAIN-CONTAINING PROTEIN 39-RELATED"/>
    <property type="match status" value="1"/>
</dbReference>
<comment type="caution">
    <text evidence="5">The sequence shown here is derived from an EMBL/GenBank/DDBJ whole genome shotgun (WGS) entry which is preliminary data.</text>
</comment>
<dbReference type="PANTHER" id="PTHR24171:SF8">
    <property type="entry name" value="BRCA1-ASSOCIATED RING DOMAIN PROTEIN 1"/>
    <property type="match status" value="1"/>
</dbReference>
<dbReference type="InterPro" id="IPR011990">
    <property type="entry name" value="TPR-like_helical_dom_sf"/>
</dbReference>
<dbReference type="PROSITE" id="PS50297">
    <property type="entry name" value="ANK_REP_REGION"/>
    <property type="match status" value="1"/>
</dbReference>
<protein>
    <submittedName>
        <fullName evidence="5">Protein VAPYRIN (MtVpy) (Protein HERMES)</fullName>
    </submittedName>
</protein>
<evidence type="ECO:0000313" key="6">
    <source>
        <dbReference type="Proteomes" id="UP001642464"/>
    </source>
</evidence>
<accession>A0ABP0Q2Q3</accession>
<dbReference type="InterPro" id="IPR036770">
    <property type="entry name" value="Ankyrin_rpt-contain_sf"/>
</dbReference>